<dbReference type="GO" id="GO:0005783">
    <property type="term" value="C:endoplasmic reticulum"/>
    <property type="evidence" value="ECO:0007669"/>
    <property type="project" value="TreeGrafter"/>
</dbReference>
<evidence type="ECO:0000256" key="13">
    <source>
        <dbReference type="RuleBase" id="RU361193"/>
    </source>
</evidence>
<dbReference type="GO" id="GO:0005975">
    <property type="term" value="P:carbohydrate metabolic process"/>
    <property type="evidence" value="ECO:0007669"/>
    <property type="project" value="InterPro"/>
</dbReference>
<keyword evidence="5 13" id="KW-0378">Hydrolase</keyword>
<dbReference type="Gene3D" id="1.50.10.10">
    <property type="match status" value="1"/>
</dbReference>
<feature type="transmembrane region" description="Helical" evidence="15">
    <location>
        <begin position="43"/>
        <end position="61"/>
    </location>
</feature>
<dbReference type="KEGG" id="asau:88175230"/>
<feature type="region of interest" description="Disordered" evidence="14">
    <location>
        <begin position="573"/>
        <end position="600"/>
    </location>
</feature>
<dbReference type="GO" id="GO:0016020">
    <property type="term" value="C:membrane"/>
    <property type="evidence" value="ECO:0007669"/>
    <property type="project" value="InterPro"/>
</dbReference>
<evidence type="ECO:0000256" key="2">
    <source>
        <dbReference type="ARBA" id="ARBA00004922"/>
    </source>
</evidence>
<evidence type="ECO:0000256" key="12">
    <source>
        <dbReference type="PIRSR" id="PIRSR601382-3"/>
    </source>
</evidence>
<keyword evidence="6 11" id="KW-0106">Calcium</keyword>
<evidence type="ECO:0000256" key="1">
    <source>
        <dbReference type="ARBA" id="ARBA00001913"/>
    </source>
</evidence>
<gene>
    <name evidence="16" type="ORF">PUMCH_004169</name>
</gene>
<comment type="pathway">
    <text evidence="2">Protein modification; protein glycosylation.</text>
</comment>
<keyword evidence="17" id="KW-1185">Reference proteome</keyword>
<feature type="active site" description="Proton donor" evidence="10">
    <location>
        <position position="162"/>
    </location>
</feature>
<feature type="active site" description="Proton donor" evidence="10">
    <location>
        <position position="415"/>
    </location>
</feature>
<name>A0AAX4HE57_9ASCO</name>
<evidence type="ECO:0000256" key="10">
    <source>
        <dbReference type="PIRSR" id="PIRSR601382-1"/>
    </source>
</evidence>
<feature type="binding site" evidence="11">
    <location>
        <position position="534"/>
    </location>
    <ligand>
        <name>Ca(2+)</name>
        <dbReference type="ChEBI" id="CHEBI:29108"/>
    </ligand>
</feature>
<dbReference type="Pfam" id="PF01532">
    <property type="entry name" value="Glyco_hydro_47"/>
    <property type="match status" value="1"/>
</dbReference>
<dbReference type="AlphaFoldDB" id="A0AAX4HE57"/>
<dbReference type="SUPFAM" id="SSF48225">
    <property type="entry name" value="Seven-hairpin glycosidases"/>
    <property type="match status" value="1"/>
</dbReference>
<comment type="catalytic activity">
    <reaction evidence="8">
        <text>N(4)-(alpha-D-Man-(1-&gt;2)-alpha-D-Man-(1-&gt;2)-alpha-D-Man-(1-&gt;3)-[alpha-D-Man-(1-&gt;3)-[alpha-D-Man-(1-&gt;2)-alpha-D-Man-(1-&gt;6)]-alpha-D-Man-(1-&gt;6)]-beta-D-Man-(1-&gt;4)-beta-D-GlcNAc-(1-&gt;4)-beta-D-GlcNAc)-L-asparaginyl-[protein] (N-glucan mannose isomer 8A1,2,3B1,3) + 3 H2O = N(4)-(alpha-D-Man-(1-&gt;3)-[alpha-D-Man-(1-&gt;3)-[alpha-D-Man-(1-&gt;6)]-alpha-D-Man-(1-&gt;6)]-beta-D-Man-(1-&gt;4)-beta-D-GlcNAc-(1-&gt;4)-beta-D-GlcNAc)-L-asparaginyl-[protein] (N-glucan mannose isomer 5A1,2) + 3 beta-D-mannose</text>
        <dbReference type="Rhea" id="RHEA:56028"/>
        <dbReference type="Rhea" id="RHEA-COMP:14358"/>
        <dbReference type="Rhea" id="RHEA-COMP:14367"/>
        <dbReference type="ChEBI" id="CHEBI:15377"/>
        <dbReference type="ChEBI" id="CHEBI:28563"/>
        <dbReference type="ChEBI" id="CHEBI:59087"/>
        <dbReference type="ChEBI" id="CHEBI:60628"/>
        <dbReference type="EC" id="3.2.1.113"/>
    </reaction>
</comment>
<evidence type="ECO:0000313" key="16">
    <source>
        <dbReference type="EMBL" id="WPK26808.1"/>
    </source>
</evidence>
<evidence type="ECO:0000313" key="17">
    <source>
        <dbReference type="Proteomes" id="UP001338582"/>
    </source>
</evidence>
<evidence type="ECO:0000256" key="14">
    <source>
        <dbReference type="SAM" id="MobiDB-lite"/>
    </source>
</evidence>
<keyword evidence="15" id="KW-0472">Membrane</keyword>
<dbReference type="RefSeq" id="XP_062879187.1">
    <property type="nucleotide sequence ID" value="XM_063023117.1"/>
</dbReference>
<evidence type="ECO:0000256" key="15">
    <source>
        <dbReference type="SAM" id="Phobius"/>
    </source>
</evidence>
<proteinExistence type="inferred from homology"/>
<keyword evidence="15" id="KW-0812">Transmembrane</keyword>
<dbReference type="InterPro" id="IPR050749">
    <property type="entry name" value="Glycosyl_Hydrolase_47"/>
</dbReference>
<dbReference type="InterPro" id="IPR001382">
    <property type="entry name" value="Glyco_hydro_47"/>
</dbReference>
<evidence type="ECO:0000256" key="11">
    <source>
        <dbReference type="PIRSR" id="PIRSR601382-2"/>
    </source>
</evidence>
<keyword evidence="15" id="KW-1133">Transmembrane helix</keyword>
<sequence length="640" mass="72976">MNPFLPKAIYRRTQNEQNELPMFKDKPKQDSYFKSHRTSRKALLIRTVLSLLTIFCVYYLLKGSSAPRGKDGYPAWPQAQKEVKSVFVESWRSYEHNAWGKDIYNPISGKGKDIGNKPLGWMIVDLLDTLWLMGLKDEFKKARDWVKSDLKYNGDKDVSTFETTIRMLGGLLAAFNFSNDDVFLERAADLANAMLGAFESPSGLPYSEVNLKSGHGSSYNSEVSTAEVATLQLEFKYLLKLTGEELYWKRVEKVMAVLDANKVEDGLAPILVNADTGKHMRNLIRLGSRGDSYYEYLLKQYLQTKHQEPIYWQMYKESVEGVKKHLVGHSKPNGFTFIGELENGIGSKLLPKMDHLVCFYPGLLALGATGGHPLKKAQKLKNWSKDKEEDFKLAVELTESCYEMYKTTVTGLAGEIAMFNTKTGVESDIWYKPTDVHNLQRPETIESIYYMYKLTGDEKYRKWGYDLFRAFVKYTKYKGPDGRITYTCLKDVTTTNPSNNDNMESFWLAETLKYFYLLFDDENIIPLTDYVFNTEAHPLPRFDMEPLFTTGWQRDKNDARLKQVFAPAVGAPEAEIPVEPKRKDAGNVGKKPPKAAPAAKKIDEAVNEVIEDDPSIKKAEEVEKKKVKKVLDEIKNAADS</sequence>
<evidence type="ECO:0000256" key="9">
    <source>
        <dbReference type="ARBA" id="ARBA00048605"/>
    </source>
</evidence>
<dbReference type="PRINTS" id="PR00747">
    <property type="entry name" value="GLYHDRLASE47"/>
</dbReference>
<protein>
    <recommendedName>
        <fullName evidence="13">alpha-1,2-Mannosidase</fullName>
        <ecNumber evidence="13">3.2.1.-</ecNumber>
    </recommendedName>
</protein>
<dbReference type="GO" id="GO:0005509">
    <property type="term" value="F:calcium ion binding"/>
    <property type="evidence" value="ECO:0007669"/>
    <property type="project" value="InterPro"/>
</dbReference>
<dbReference type="GeneID" id="88175230"/>
<dbReference type="GO" id="GO:0004571">
    <property type="term" value="F:mannosyl-oligosaccharide 1,2-alpha-mannosidase activity"/>
    <property type="evidence" value="ECO:0007669"/>
    <property type="project" value="UniProtKB-EC"/>
</dbReference>
<evidence type="ECO:0000256" key="4">
    <source>
        <dbReference type="ARBA" id="ARBA00022723"/>
    </source>
</evidence>
<evidence type="ECO:0000256" key="8">
    <source>
        <dbReference type="ARBA" id="ARBA00047669"/>
    </source>
</evidence>
<dbReference type="PANTHER" id="PTHR11742:SF55">
    <property type="entry name" value="ENDOPLASMIC RETICULUM MANNOSYL-OLIGOSACCHARIDE 1,2-ALPHA-MANNOSIDASE"/>
    <property type="match status" value="1"/>
</dbReference>
<dbReference type="GO" id="GO:0036503">
    <property type="term" value="P:ERAD pathway"/>
    <property type="evidence" value="ECO:0007669"/>
    <property type="project" value="UniProtKB-ARBA"/>
</dbReference>
<comment type="catalytic activity">
    <reaction evidence="9">
        <text>N(4)-(alpha-D-Man-(1-&gt;2)-alpha-D-Man-(1-&gt;2)-alpha-D-Man-(1-&gt;3)-[alpha-D-Man-(1-&gt;2)-alpha-D-Man-(1-&gt;3)-[alpha-D-Man-(1-&gt;2)-alpha-D-Man-(1-&gt;6)]-alpha-D-Man-(1-&gt;6)]-beta-D-Man-(1-&gt;4)-beta-D-GlcNAc-(1-&gt;4)-beta-D-GlcNAc)-L-asparaginyl-[protein] (N-glucan mannose isomer 9A1,2,3B1,2,3) + 4 H2O = N(4)-(alpha-D-Man-(1-&gt;3)-[alpha-D-Man-(1-&gt;3)-[alpha-D-Man-(1-&gt;6)]-alpha-D-Man-(1-&gt;6)]-beta-D-Man-(1-&gt;4)-beta-D-GlcNAc-(1-&gt;4)-beta-D-GlcNAc)-L-asparaginyl-[protein] (N-glucan mannose isomer 5A1,2) + 4 beta-D-mannose</text>
        <dbReference type="Rhea" id="RHEA:56008"/>
        <dbReference type="Rhea" id="RHEA-COMP:14356"/>
        <dbReference type="Rhea" id="RHEA-COMP:14367"/>
        <dbReference type="ChEBI" id="CHEBI:15377"/>
        <dbReference type="ChEBI" id="CHEBI:28563"/>
        <dbReference type="ChEBI" id="CHEBI:59087"/>
        <dbReference type="ChEBI" id="CHEBI:139493"/>
        <dbReference type="EC" id="3.2.1.113"/>
    </reaction>
</comment>
<keyword evidence="4 11" id="KW-0479">Metal-binding</keyword>
<keyword evidence="7 12" id="KW-1015">Disulfide bond</keyword>
<keyword evidence="13" id="KW-0326">Glycosidase</keyword>
<dbReference type="PANTHER" id="PTHR11742">
    <property type="entry name" value="MANNOSYL-OLIGOSACCHARIDE ALPHA-1,2-MANNOSIDASE-RELATED"/>
    <property type="match status" value="1"/>
</dbReference>
<dbReference type="InterPro" id="IPR036026">
    <property type="entry name" value="Seven-hairpin_glycosidases"/>
</dbReference>
<accession>A0AAX4HE57</accession>
<dbReference type="EMBL" id="CP138898">
    <property type="protein sequence ID" value="WPK26808.1"/>
    <property type="molecule type" value="Genomic_DNA"/>
</dbReference>
<feature type="active site" evidence="10">
    <location>
        <position position="291"/>
    </location>
</feature>
<comment type="cofactor">
    <cofactor evidence="1 11">
        <name>Ca(2+)</name>
        <dbReference type="ChEBI" id="CHEBI:29108"/>
    </cofactor>
</comment>
<evidence type="ECO:0000256" key="5">
    <source>
        <dbReference type="ARBA" id="ARBA00022801"/>
    </source>
</evidence>
<reference evidence="16 17" key="1">
    <citation type="submission" date="2023-10" db="EMBL/GenBank/DDBJ databases">
        <title>Draft Genome Sequence of Candida saopaulonensis from a very Premature Infant with Sepsis.</title>
        <authorList>
            <person name="Ning Y."/>
            <person name="Dai R."/>
            <person name="Xiao M."/>
            <person name="Xu Y."/>
            <person name="Yan Q."/>
            <person name="Zhang L."/>
        </authorList>
    </citation>
    <scope>NUCLEOTIDE SEQUENCE [LARGE SCALE GENOMIC DNA]</scope>
    <source>
        <strain evidence="16 17">19XY460</strain>
    </source>
</reference>
<feature type="disulfide bond" evidence="12">
    <location>
        <begin position="358"/>
        <end position="401"/>
    </location>
</feature>
<comment type="similarity">
    <text evidence="3 13">Belongs to the glycosyl hydrolase 47 family.</text>
</comment>
<evidence type="ECO:0000256" key="7">
    <source>
        <dbReference type="ARBA" id="ARBA00023157"/>
    </source>
</evidence>
<evidence type="ECO:0000256" key="6">
    <source>
        <dbReference type="ARBA" id="ARBA00022837"/>
    </source>
</evidence>
<feature type="active site" evidence="10">
    <location>
        <position position="443"/>
    </location>
</feature>
<organism evidence="16 17">
    <name type="scientific">Australozyma saopauloensis</name>
    <dbReference type="NCBI Taxonomy" id="291208"/>
    <lineage>
        <taxon>Eukaryota</taxon>
        <taxon>Fungi</taxon>
        <taxon>Dikarya</taxon>
        <taxon>Ascomycota</taxon>
        <taxon>Saccharomycotina</taxon>
        <taxon>Pichiomycetes</taxon>
        <taxon>Metschnikowiaceae</taxon>
        <taxon>Australozyma</taxon>
    </lineage>
</organism>
<dbReference type="EC" id="3.2.1.-" evidence="13"/>
<dbReference type="Proteomes" id="UP001338582">
    <property type="component" value="Chromosome 5"/>
</dbReference>
<dbReference type="InterPro" id="IPR012341">
    <property type="entry name" value="6hp_glycosidase-like_sf"/>
</dbReference>
<evidence type="ECO:0000256" key="3">
    <source>
        <dbReference type="ARBA" id="ARBA00007658"/>
    </source>
</evidence>